<name>A0ABQ5KXY8_9EUKA</name>
<dbReference type="Proteomes" id="UP001057375">
    <property type="component" value="Unassembled WGS sequence"/>
</dbReference>
<reference evidence="1" key="1">
    <citation type="submission" date="2022-03" db="EMBL/GenBank/DDBJ databases">
        <title>Draft genome sequence of Aduncisulcus paluster, a free-living microaerophilic Fornicata.</title>
        <authorList>
            <person name="Yuyama I."/>
            <person name="Kume K."/>
            <person name="Tamura T."/>
            <person name="Inagaki Y."/>
            <person name="Hashimoto T."/>
        </authorList>
    </citation>
    <scope>NUCLEOTIDE SEQUENCE</scope>
    <source>
        <strain evidence="1">NY0171</strain>
    </source>
</reference>
<evidence type="ECO:0000313" key="1">
    <source>
        <dbReference type="EMBL" id="GKT37322.1"/>
    </source>
</evidence>
<keyword evidence="2" id="KW-1185">Reference proteome</keyword>
<comment type="caution">
    <text evidence="1">The sequence shown here is derived from an EMBL/GenBank/DDBJ whole genome shotgun (WGS) entry which is preliminary data.</text>
</comment>
<evidence type="ECO:0000313" key="2">
    <source>
        <dbReference type="Proteomes" id="UP001057375"/>
    </source>
</evidence>
<proteinExistence type="predicted"/>
<organism evidence="1 2">
    <name type="scientific">Aduncisulcus paluster</name>
    <dbReference type="NCBI Taxonomy" id="2918883"/>
    <lineage>
        <taxon>Eukaryota</taxon>
        <taxon>Metamonada</taxon>
        <taxon>Carpediemonas-like organisms</taxon>
        <taxon>Aduncisulcus</taxon>
    </lineage>
</organism>
<dbReference type="EMBL" id="BQXS01011450">
    <property type="protein sequence ID" value="GKT37322.1"/>
    <property type="molecule type" value="Genomic_DNA"/>
</dbReference>
<sequence length="312" mass="35543">MSLKREGRLISPSEDISISEFCERIANLCSVCLTAAKQTIEELQLRKAGSLSTLKNLHIFEVDLEKQLHILIHDDFEIIEPVHSDTVEIERVRKIDKRWAVSYLATCDKNKRQIPPKVKEFVLRLFVRFSNGFIRRNAQEALQALESIFCVGNDLISSLPNKHLEIPINTLGLLHTSSSLSFMHISSQKRSKMKSMTLPRGNIADYTVLKKKKGIMDGGYEDDVSDQSVMPFTSFLSMETGLRGPLLNFEKTKHLVLVKIVRMLFGFDYRISTLETVIARAELVLAMLLRKVGSNIKKLDTISEYPMLRCDL</sequence>
<gene>
    <name evidence="1" type="ORF">ADUPG1_010130</name>
</gene>
<protein>
    <submittedName>
        <fullName evidence="1">Uncharacterized protein</fullName>
    </submittedName>
</protein>
<accession>A0ABQ5KXY8</accession>